<dbReference type="Proteomes" id="UP000004080">
    <property type="component" value="Unassembled WGS sequence"/>
</dbReference>
<dbReference type="AlphaFoldDB" id="I8IYE7"/>
<keyword evidence="3" id="KW-1185">Reference proteome</keyword>
<feature type="transmembrane region" description="Helical" evidence="1">
    <location>
        <begin position="218"/>
        <end position="237"/>
    </location>
</feature>
<keyword evidence="1" id="KW-0472">Membrane</keyword>
<feature type="transmembrane region" description="Helical" evidence="1">
    <location>
        <begin position="244"/>
        <end position="265"/>
    </location>
</feature>
<sequence length="679" mass="77325">MKVEWLLVKRRPWTWLVLLLFISATSFHFFLRFKEGSVGGALTSSAFLVQGGLFVSLGFGYYSVNLEKASSAEELFGTLPYGKQAKILGKLSLLILLALFAVCCAALLYVLLTVMFHEPFFYFSHVLEYFLLYWFLPFCITGIIGMIVGLVTSSRGAYLGLLLLGILMGPLNMALFETLSLWLSRDLYPVAHFFNVGQTDPNTPFDPVYGYPLEIKRYLQKGILLLLVLWLLFAMILKQQRSFYKVFGIGSVLFGLSSTVLISLYRHDDQVIYTALEQNSVKKYDSRYYEKHSQATWPTTKNVQVTSYDLNVTAYRGLAVSMKLGLRATAPSNEVVFTLYHDLHVTSVKTVTGQALSFQQSGDQLHIHHSLKKHEQATLLISYAGTSSPYFFANEQAVMLPSYFAWLPSIGEGVAMKWVENSVRPYPIHAQQPIHYKVRYSGPLPLYTSLKKQQETVWEGTTTDGLTLVAGMMKERVTQSARIVYPSTLSKTLTHAEDYVKKVKRMSSEIRKVLKLPTKAAITDVYFLSIADESPHYASNIRFTRGTMFVGVNELSLYVDQAMIPAVTLAVIRNEQVIKQPPEMTDLFILSYDYWYEQAHPAIKQEEKPLLLRNLDLYQDDPEQAVLMKRYKTLLAFMKHHDNRELQSFFRAWAQSLRSEKAMNDQDVQALMNREDGAN</sequence>
<dbReference type="EMBL" id="AKKV01000032">
    <property type="protein sequence ID" value="EIT84476.1"/>
    <property type="molecule type" value="Genomic_DNA"/>
</dbReference>
<feature type="transmembrane region" description="Helical" evidence="1">
    <location>
        <begin position="37"/>
        <end position="62"/>
    </location>
</feature>
<feature type="transmembrane region" description="Helical" evidence="1">
    <location>
        <begin position="132"/>
        <end position="151"/>
    </location>
</feature>
<protein>
    <submittedName>
        <fullName evidence="2">Uncharacterized protein</fullName>
    </submittedName>
</protein>
<dbReference type="eggNOG" id="ENOG502Z89B">
    <property type="taxonomic scope" value="Bacteria"/>
</dbReference>
<gene>
    <name evidence="2" type="ORF">A374_15162</name>
</gene>
<evidence type="ECO:0000313" key="2">
    <source>
        <dbReference type="EMBL" id="EIT84476.1"/>
    </source>
</evidence>
<comment type="caution">
    <text evidence="2">The sequence shown here is derived from an EMBL/GenBank/DDBJ whole genome shotgun (WGS) entry which is preliminary data.</text>
</comment>
<feature type="transmembrane region" description="Helical" evidence="1">
    <location>
        <begin position="158"/>
        <end position="183"/>
    </location>
</feature>
<feature type="transmembrane region" description="Helical" evidence="1">
    <location>
        <begin position="12"/>
        <end position="31"/>
    </location>
</feature>
<evidence type="ECO:0000256" key="1">
    <source>
        <dbReference type="SAM" id="Phobius"/>
    </source>
</evidence>
<organism evidence="2 3">
    <name type="scientific">Fictibacillus macauensis ZFHKF-1</name>
    <dbReference type="NCBI Taxonomy" id="1196324"/>
    <lineage>
        <taxon>Bacteria</taxon>
        <taxon>Bacillati</taxon>
        <taxon>Bacillota</taxon>
        <taxon>Bacilli</taxon>
        <taxon>Bacillales</taxon>
        <taxon>Fictibacillaceae</taxon>
        <taxon>Fictibacillus</taxon>
    </lineage>
</organism>
<reference evidence="2 3" key="1">
    <citation type="journal article" date="2012" name="J. Bacteriol.">
        <title>Genome of Bacillus macauensis ZFHKF-1, a Long-Chain-Forming Bacterium.</title>
        <authorList>
            <person name="Cai L."/>
            <person name="Zhang T."/>
        </authorList>
    </citation>
    <scope>NUCLEOTIDE SEQUENCE [LARGE SCALE GENOMIC DNA]</scope>
    <source>
        <strain evidence="2 3">ZFHKF-1</strain>
    </source>
</reference>
<feature type="transmembrane region" description="Helical" evidence="1">
    <location>
        <begin position="91"/>
        <end position="112"/>
    </location>
</feature>
<accession>I8IYE7</accession>
<name>I8IYE7_9BACL</name>
<evidence type="ECO:0000313" key="3">
    <source>
        <dbReference type="Proteomes" id="UP000004080"/>
    </source>
</evidence>
<dbReference type="PATRIC" id="fig|1196324.3.peg.3104"/>
<proteinExistence type="predicted"/>
<keyword evidence="1" id="KW-0812">Transmembrane</keyword>
<keyword evidence="1" id="KW-1133">Transmembrane helix</keyword>
<dbReference type="STRING" id="1196324.A374_15162"/>